<dbReference type="PROSITE" id="PS00041">
    <property type="entry name" value="HTH_ARAC_FAMILY_1"/>
    <property type="match status" value="1"/>
</dbReference>
<dbReference type="PROSITE" id="PS01124">
    <property type="entry name" value="HTH_ARAC_FAMILY_2"/>
    <property type="match status" value="1"/>
</dbReference>
<reference evidence="5 6" key="1">
    <citation type="submission" date="2019-04" db="EMBL/GenBank/DDBJ databases">
        <title>Cohnella sp. nov. isolated from preserved vegetables.</title>
        <authorList>
            <person name="Lin S.-Y."/>
            <person name="Hung M.-H."/>
            <person name="Young C.-C."/>
        </authorList>
    </citation>
    <scope>NUCLEOTIDE SEQUENCE [LARGE SCALE GENOMIC DNA]</scope>
    <source>
        <strain evidence="5 6">CC-MHH1044</strain>
    </source>
</reference>
<sequence length="344" mass="40352">MWNCRRRGSRLQRRRTAMNRNKAADERSNEGLKYVHKFSGKEYFADKSFPFFVQRYLHNWESVPILPMHSHEFIEIAFVVQGCVTHCFHSEQLGELKYKIYPGDLFIINPGELHTYEIGREEQVELVNLLFYPQLINWGVLGAHDHADLLNLFYVPPFSGEDVRFHSLVKLDESSREEVYSLIKRMEAEFERKLPGYQSLIIVKLLEMIICLSRQHAVYAPKPLPDRQGSEGQPVADVNLKKVVAYIERNYTRELSVQELTEIARCSPRHLSRLFKKETGMSVIHFLHYIRIEQSKKYLSSTCEKIVTIGQEVGFPDATFFNKVFKKFENCTPSEYRQRHRAEA</sequence>
<dbReference type="InterPro" id="IPR003313">
    <property type="entry name" value="AraC-bd"/>
</dbReference>
<name>A0A4S4C7Y4_9BACL</name>
<dbReference type="Gene3D" id="2.60.120.10">
    <property type="entry name" value="Jelly Rolls"/>
    <property type="match status" value="1"/>
</dbReference>
<keyword evidence="1" id="KW-0805">Transcription regulation</keyword>
<dbReference type="GO" id="GO:0003700">
    <property type="term" value="F:DNA-binding transcription factor activity"/>
    <property type="evidence" value="ECO:0007669"/>
    <property type="project" value="InterPro"/>
</dbReference>
<keyword evidence="6" id="KW-1185">Reference proteome</keyword>
<dbReference type="PANTHER" id="PTHR43280">
    <property type="entry name" value="ARAC-FAMILY TRANSCRIPTIONAL REGULATOR"/>
    <property type="match status" value="1"/>
</dbReference>
<organism evidence="5 6">
    <name type="scientific">Cohnella fermenti</name>
    <dbReference type="NCBI Taxonomy" id="2565925"/>
    <lineage>
        <taxon>Bacteria</taxon>
        <taxon>Bacillati</taxon>
        <taxon>Bacillota</taxon>
        <taxon>Bacilli</taxon>
        <taxon>Bacillales</taxon>
        <taxon>Paenibacillaceae</taxon>
        <taxon>Cohnella</taxon>
    </lineage>
</organism>
<dbReference type="InterPro" id="IPR018060">
    <property type="entry name" value="HTH_AraC"/>
</dbReference>
<accession>A0A4S4C7Y4</accession>
<keyword evidence="3" id="KW-0804">Transcription</keyword>
<evidence type="ECO:0000256" key="3">
    <source>
        <dbReference type="ARBA" id="ARBA00023163"/>
    </source>
</evidence>
<evidence type="ECO:0000259" key="4">
    <source>
        <dbReference type="PROSITE" id="PS01124"/>
    </source>
</evidence>
<dbReference type="GO" id="GO:0043565">
    <property type="term" value="F:sequence-specific DNA binding"/>
    <property type="evidence" value="ECO:0007669"/>
    <property type="project" value="InterPro"/>
</dbReference>
<comment type="caution">
    <text evidence="5">The sequence shown here is derived from an EMBL/GenBank/DDBJ whole genome shotgun (WGS) entry which is preliminary data.</text>
</comment>
<dbReference type="Proteomes" id="UP000310636">
    <property type="component" value="Unassembled WGS sequence"/>
</dbReference>
<dbReference type="SMART" id="SM00342">
    <property type="entry name" value="HTH_ARAC"/>
    <property type="match status" value="1"/>
</dbReference>
<dbReference type="AlphaFoldDB" id="A0A4S4C7Y4"/>
<dbReference type="EMBL" id="SSOB01000002">
    <property type="protein sequence ID" value="THF84102.1"/>
    <property type="molecule type" value="Genomic_DNA"/>
</dbReference>
<dbReference type="SUPFAM" id="SSF46689">
    <property type="entry name" value="Homeodomain-like"/>
    <property type="match status" value="2"/>
</dbReference>
<dbReference type="PANTHER" id="PTHR43280:SF28">
    <property type="entry name" value="HTH-TYPE TRANSCRIPTIONAL ACTIVATOR RHAS"/>
    <property type="match status" value="1"/>
</dbReference>
<evidence type="ECO:0000256" key="2">
    <source>
        <dbReference type="ARBA" id="ARBA00023125"/>
    </source>
</evidence>
<proteinExistence type="predicted"/>
<protein>
    <submittedName>
        <fullName evidence="5">Helix-turn-helix domain-containing protein</fullName>
    </submittedName>
</protein>
<dbReference type="InterPro" id="IPR009057">
    <property type="entry name" value="Homeodomain-like_sf"/>
</dbReference>
<keyword evidence="2" id="KW-0238">DNA-binding</keyword>
<dbReference type="Pfam" id="PF02311">
    <property type="entry name" value="AraC_binding"/>
    <property type="match status" value="1"/>
</dbReference>
<evidence type="ECO:0000313" key="5">
    <source>
        <dbReference type="EMBL" id="THF84102.1"/>
    </source>
</evidence>
<evidence type="ECO:0000313" key="6">
    <source>
        <dbReference type="Proteomes" id="UP000310636"/>
    </source>
</evidence>
<dbReference type="InterPro" id="IPR014710">
    <property type="entry name" value="RmlC-like_jellyroll"/>
</dbReference>
<dbReference type="Pfam" id="PF12833">
    <property type="entry name" value="HTH_18"/>
    <property type="match status" value="1"/>
</dbReference>
<feature type="domain" description="HTH araC/xylS-type" evidence="4">
    <location>
        <begin position="241"/>
        <end position="339"/>
    </location>
</feature>
<dbReference type="OrthoDB" id="9816335at2"/>
<dbReference type="SUPFAM" id="SSF51215">
    <property type="entry name" value="Regulatory protein AraC"/>
    <property type="match status" value="1"/>
</dbReference>
<dbReference type="InterPro" id="IPR037923">
    <property type="entry name" value="HTH-like"/>
</dbReference>
<gene>
    <name evidence="5" type="ORF">E6C55_01990</name>
</gene>
<dbReference type="Gene3D" id="1.10.10.60">
    <property type="entry name" value="Homeodomain-like"/>
    <property type="match status" value="2"/>
</dbReference>
<evidence type="ECO:0000256" key="1">
    <source>
        <dbReference type="ARBA" id="ARBA00023015"/>
    </source>
</evidence>
<dbReference type="InterPro" id="IPR018062">
    <property type="entry name" value="HTH_AraC-typ_CS"/>
</dbReference>